<feature type="domain" description="Methyltransferase type 11" evidence="3">
    <location>
        <begin position="44"/>
        <end position="134"/>
    </location>
</feature>
<accession>A0A1I4XN62</accession>
<evidence type="ECO:0000256" key="2">
    <source>
        <dbReference type="SAM" id="MobiDB-lite"/>
    </source>
</evidence>
<keyword evidence="5" id="KW-1185">Reference proteome</keyword>
<dbReference type="GO" id="GO:0008757">
    <property type="term" value="F:S-adenosylmethionine-dependent methyltransferase activity"/>
    <property type="evidence" value="ECO:0007669"/>
    <property type="project" value="InterPro"/>
</dbReference>
<evidence type="ECO:0000313" key="4">
    <source>
        <dbReference type="EMBL" id="SFN26853.1"/>
    </source>
</evidence>
<dbReference type="GO" id="GO:0032259">
    <property type="term" value="P:methylation"/>
    <property type="evidence" value="ECO:0007669"/>
    <property type="project" value="UniProtKB-KW"/>
</dbReference>
<name>A0A1I4XN62_PSUAM</name>
<dbReference type="AlphaFoldDB" id="A0A1I4XN62"/>
<dbReference type="InterPro" id="IPR013216">
    <property type="entry name" value="Methyltransf_11"/>
</dbReference>
<dbReference type="PANTHER" id="PTHR43861">
    <property type="entry name" value="TRANS-ACONITATE 2-METHYLTRANSFERASE-RELATED"/>
    <property type="match status" value="1"/>
</dbReference>
<proteinExistence type="predicted"/>
<sequence>MGDYVLDSGSELGRRQLEYLEQLLDGPTTHVLAATPPQPGARCLDLGAGGGSITRWMAEHLSSPEQVSAVDIDVTHLDVPAGVAVHRHDIGEGLPTRETFDLVHTRLLLMHLERRVEILRELVDVLAPGGRLVVGDQVFTGVQVVSAPSAADGELFRTVVETTIEQVGKPAGIDYDWAGTVDTVMADAGIEGIDTVVHHRTVRGGDSGMLLYGNYVRQVESRLLALGITAGQLQRFHEVVLDPRMRVWWFPFVCTTGRAPFGPGRPRTSRRRTGTLPGQRPSAAPGRSSAIPAIRR</sequence>
<dbReference type="CDD" id="cd02440">
    <property type="entry name" value="AdoMet_MTases"/>
    <property type="match status" value="1"/>
</dbReference>
<dbReference type="EMBL" id="FOUY01000011">
    <property type="protein sequence ID" value="SFN26853.1"/>
    <property type="molecule type" value="Genomic_DNA"/>
</dbReference>
<gene>
    <name evidence="4" type="ORF">SAMN05216207_1011132</name>
</gene>
<evidence type="ECO:0000259" key="3">
    <source>
        <dbReference type="Pfam" id="PF08241"/>
    </source>
</evidence>
<keyword evidence="1 4" id="KW-0808">Transferase</keyword>
<dbReference type="SUPFAM" id="SSF53335">
    <property type="entry name" value="S-adenosyl-L-methionine-dependent methyltransferases"/>
    <property type="match status" value="1"/>
</dbReference>
<reference evidence="4 5" key="1">
    <citation type="submission" date="2016-10" db="EMBL/GenBank/DDBJ databases">
        <authorList>
            <person name="de Groot N.N."/>
        </authorList>
    </citation>
    <scope>NUCLEOTIDE SEQUENCE [LARGE SCALE GENOMIC DNA]</scope>
    <source>
        <strain evidence="4 5">CGMCC 4.1877</strain>
    </source>
</reference>
<dbReference type="Gene3D" id="3.40.50.150">
    <property type="entry name" value="Vaccinia Virus protein VP39"/>
    <property type="match status" value="1"/>
</dbReference>
<evidence type="ECO:0000256" key="1">
    <source>
        <dbReference type="ARBA" id="ARBA00022679"/>
    </source>
</evidence>
<dbReference type="PANTHER" id="PTHR43861:SF3">
    <property type="entry name" value="PUTATIVE (AFU_ORTHOLOGUE AFUA_2G14390)-RELATED"/>
    <property type="match status" value="1"/>
</dbReference>
<protein>
    <submittedName>
        <fullName evidence="4">Methyltransferase domain-containing protein</fullName>
    </submittedName>
</protein>
<dbReference type="InterPro" id="IPR029063">
    <property type="entry name" value="SAM-dependent_MTases_sf"/>
</dbReference>
<organism evidence="4 5">
    <name type="scientific">Pseudonocardia ammonioxydans</name>
    <dbReference type="NCBI Taxonomy" id="260086"/>
    <lineage>
        <taxon>Bacteria</taxon>
        <taxon>Bacillati</taxon>
        <taxon>Actinomycetota</taxon>
        <taxon>Actinomycetes</taxon>
        <taxon>Pseudonocardiales</taxon>
        <taxon>Pseudonocardiaceae</taxon>
        <taxon>Pseudonocardia</taxon>
    </lineage>
</organism>
<evidence type="ECO:0000313" key="5">
    <source>
        <dbReference type="Proteomes" id="UP000199614"/>
    </source>
</evidence>
<dbReference type="STRING" id="260086.SAMN05216207_1011132"/>
<keyword evidence="4" id="KW-0489">Methyltransferase</keyword>
<dbReference type="RefSeq" id="WP_177238445.1">
    <property type="nucleotide sequence ID" value="NZ_FOUY01000011.1"/>
</dbReference>
<dbReference type="Pfam" id="PF08241">
    <property type="entry name" value="Methyltransf_11"/>
    <property type="match status" value="1"/>
</dbReference>
<dbReference type="Proteomes" id="UP000199614">
    <property type="component" value="Unassembled WGS sequence"/>
</dbReference>
<feature type="region of interest" description="Disordered" evidence="2">
    <location>
        <begin position="260"/>
        <end position="296"/>
    </location>
</feature>